<reference evidence="1" key="2">
    <citation type="submission" date="2021-08" db="EMBL/GenBank/DDBJ databases">
        <authorList>
            <person name="Gostincar C."/>
            <person name="Sun X."/>
            <person name="Song Z."/>
            <person name="Gunde-Cimerman N."/>
        </authorList>
    </citation>
    <scope>NUCLEOTIDE SEQUENCE</scope>
    <source>
        <strain evidence="1">EXF-9298</strain>
    </source>
</reference>
<evidence type="ECO:0000313" key="2">
    <source>
        <dbReference type="Proteomes" id="UP000729357"/>
    </source>
</evidence>
<dbReference type="EMBL" id="JAHFXS010001008">
    <property type="protein sequence ID" value="KAG9980301.1"/>
    <property type="molecule type" value="Genomic_DNA"/>
</dbReference>
<evidence type="ECO:0000313" key="1">
    <source>
        <dbReference type="EMBL" id="KAG9980301.1"/>
    </source>
</evidence>
<gene>
    <name evidence="1" type="ORF">KCU98_g8242</name>
</gene>
<proteinExistence type="predicted"/>
<reference evidence="1" key="1">
    <citation type="journal article" date="2021" name="J Fungi (Basel)">
        <title>Virulence traits and population genomics of the black yeast Aureobasidium melanogenum.</title>
        <authorList>
            <person name="Cernosa A."/>
            <person name="Sun X."/>
            <person name="Gostincar C."/>
            <person name="Fang C."/>
            <person name="Gunde-Cimerman N."/>
            <person name="Song Z."/>
        </authorList>
    </citation>
    <scope>NUCLEOTIDE SEQUENCE</scope>
    <source>
        <strain evidence="1">EXF-9298</strain>
    </source>
</reference>
<sequence>MYAWFCISASKLSIAVFFDDIILSIAQHFPIRVYTHRSLDLGKAQTDLRACLRLQIEIAVADRAQSVQNMERWCGAIEKLMYTCLTLTYEDPGVLDNHWPNGDIEEDVKKARTMSKHTLARVKELQLLFKDMAMQFWEDEDEEEIENVCRRLRWKGKHADND</sequence>
<name>A0A9P8JT16_AURME</name>
<accession>A0A9P8JT16</accession>
<dbReference type="Proteomes" id="UP000729357">
    <property type="component" value="Unassembled WGS sequence"/>
</dbReference>
<keyword evidence="2" id="KW-1185">Reference proteome</keyword>
<organism evidence="1 2">
    <name type="scientific">Aureobasidium melanogenum</name>
    <name type="common">Aureobasidium pullulans var. melanogenum</name>
    <dbReference type="NCBI Taxonomy" id="46634"/>
    <lineage>
        <taxon>Eukaryota</taxon>
        <taxon>Fungi</taxon>
        <taxon>Dikarya</taxon>
        <taxon>Ascomycota</taxon>
        <taxon>Pezizomycotina</taxon>
        <taxon>Dothideomycetes</taxon>
        <taxon>Dothideomycetidae</taxon>
        <taxon>Dothideales</taxon>
        <taxon>Saccotheciaceae</taxon>
        <taxon>Aureobasidium</taxon>
    </lineage>
</organism>
<protein>
    <submittedName>
        <fullName evidence="1">Uncharacterized protein</fullName>
    </submittedName>
</protein>
<comment type="caution">
    <text evidence="1">The sequence shown here is derived from an EMBL/GenBank/DDBJ whole genome shotgun (WGS) entry which is preliminary data.</text>
</comment>
<feature type="non-terminal residue" evidence="1">
    <location>
        <position position="162"/>
    </location>
</feature>
<dbReference type="AlphaFoldDB" id="A0A9P8JT16"/>